<dbReference type="PROSITE" id="PS50054">
    <property type="entry name" value="TYR_PHOSPHATASE_DUAL"/>
    <property type="match status" value="1"/>
</dbReference>
<comment type="caution">
    <text evidence="7">The sequence shown here is derived from an EMBL/GenBank/DDBJ whole genome shotgun (WGS) entry which is preliminary data.</text>
</comment>
<evidence type="ECO:0000256" key="1">
    <source>
        <dbReference type="ARBA" id="ARBA00008601"/>
    </source>
</evidence>
<dbReference type="CDD" id="cd14498">
    <property type="entry name" value="DSP"/>
    <property type="match status" value="1"/>
</dbReference>
<keyword evidence="3" id="KW-0378">Hydrolase</keyword>
<organism evidence="7 8">
    <name type="scientific">Thelephora terrestris</name>
    <dbReference type="NCBI Taxonomy" id="56493"/>
    <lineage>
        <taxon>Eukaryota</taxon>
        <taxon>Fungi</taxon>
        <taxon>Dikarya</taxon>
        <taxon>Basidiomycota</taxon>
        <taxon>Agaricomycotina</taxon>
        <taxon>Agaricomycetes</taxon>
        <taxon>Thelephorales</taxon>
        <taxon>Thelephoraceae</taxon>
        <taxon>Thelephora</taxon>
    </lineage>
</organism>
<keyword evidence="8" id="KW-1185">Reference proteome</keyword>
<dbReference type="InterPro" id="IPR000387">
    <property type="entry name" value="Tyr_Pase_dom"/>
</dbReference>
<dbReference type="InterPro" id="IPR016130">
    <property type="entry name" value="Tyr_Pase_AS"/>
</dbReference>
<dbReference type="AlphaFoldDB" id="A0A9P6H3X2"/>
<dbReference type="PANTHER" id="PTHR10159:SF511">
    <property type="entry name" value="DUAL SPECIFICITY PROTEIN PHOSPHATASE 1"/>
    <property type="match status" value="1"/>
</dbReference>
<evidence type="ECO:0000256" key="4">
    <source>
        <dbReference type="ARBA" id="ARBA00022912"/>
    </source>
</evidence>
<comment type="similarity">
    <text evidence="1">Belongs to the protein-tyrosine phosphatase family. Non-receptor class dual specificity subfamily.</text>
</comment>
<evidence type="ECO:0000259" key="5">
    <source>
        <dbReference type="PROSITE" id="PS50054"/>
    </source>
</evidence>
<accession>A0A9P6H3X2</accession>
<evidence type="ECO:0000259" key="6">
    <source>
        <dbReference type="PROSITE" id="PS50056"/>
    </source>
</evidence>
<dbReference type="OrthoDB" id="273181at2759"/>
<proteinExistence type="inferred from homology"/>
<reference evidence="7" key="2">
    <citation type="submission" date="2020-11" db="EMBL/GenBank/DDBJ databases">
        <authorList>
            <consortium name="DOE Joint Genome Institute"/>
            <person name="Kuo A."/>
            <person name="Miyauchi S."/>
            <person name="Kiss E."/>
            <person name="Drula E."/>
            <person name="Kohler A."/>
            <person name="Sanchez-Garcia M."/>
            <person name="Andreopoulos B."/>
            <person name="Barry K.W."/>
            <person name="Bonito G."/>
            <person name="Buee M."/>
            <person name="Carver A."/>
            <person name="Chen C."/>
            <person name="Cichocki N."/>
            <person name="Clum A."/>
            <person name="Culley D."/>
            <person name="Crous P.W."/>
            <person name="Fauchery L."/>
            <person name="Girlanda M."/>
            <person name="Hayes R."/>
            <person name="Keri Z."/>
            <person name="Labutti K."/>
            <person name="Lipzen A."/>
            <person name="Lombard V."/>
            <person name="Magnuson J."/>
            <person name="Maillard F."/>
            <person name="Morin E."/>
            <person name="Murat C."/>
            <person name="Nolan M."/>
            <person name="Ohm R."/>
            <person name="Pangilinan J."/>
            <person name="Pereira M."/>
            <person name="Perotto S."/>
            <person name="Peter M."/>
            <person name="Riley R."/>
            <person name="Sitrit Y."/>
            <person name="Stielow B."/>
            <person name="Szollosi G."/>
            <person name="Zifcakova L."/>
            <person name="Stursova M."/>
            <person name="Spatafora J.W."/>
            <person name="Tedersoo L."/>
            <person name="Vaario L.-M."/>
            <person name="Yamada A."/>
            <person name="Yan M."/>
            <person name="Wang P."/>
            <person name="Xu J."/>
            <person name="Bruns T."/>
            <person name="Baldrian P."/>
            <person name="Vilgalys R."/>
            <person name="Henrissat B."/>
            <person name="Grigoriev I.V."/>
            <person name="Hibbett D."/>
            <person name="Nagy L.G."/>
            <person name="Martin F.M."/>
        </authorList>
    </citation>
    <scope>NUCLEOTIDE SEQUENCE</scope>
    <source>
        <strain evidence="7">UH-Tt-Lm1</strain>
    </source>
</reference>
<dbReference type="PANTHER" id="PTHR10159">
    <property type="entry name" value="DUAL SPECIFICITY PROTEIN PHOSPHATASE"/>
    <property type="match status" value="1"/>
</dbReference>
<dbReference type="EC" id="3.1.3.48" evidence="2"/>
<dbReference type="Gene3D" id="3.90.190.10">
    <property type="entry name" value="Protein tyrosine phosphatase superfamily"/>
    <property type="match status" value="1"/>
</dbReference>
<dbReference type="GO" id="GO:0033550">
    <property type="term" value="F:MAP kinase tyrosine phosphatase activity"/>
    <property type="evidence" value="ECO:0007669"/>
    <property type="project" value="TreeGrafter"/>
</dbReference>
<dbReference type="GO" id="GO:0005737">
    <property type="term" value="C:cytoplasm"/>
    <property type="evidence" value="ECO:0007669"/>
    <property type="project" value="TreeGrafter"/>
</dbReference>
<keyword evidence="4" id="KW-0904">Protein phosphatase</keyword>
<dbReference type="SUPFAM" id="SSF52799">
    <property type="entry name" value="(Phosphotyrosine protein) phosphatases II"/>
    <property type="match status" value="1"/>
</dbReference>
<dbReference type="InterPro" id="IPR000340">
    <property type="entry name" value="Dual-sp_phosphatase_cat-dom"/>
</dbReference>
<protein>
    <recommendedName>
        <fullName evidence="2">protein-tyrosine-phosphatase</fullName>
        <ecNumber evidence="2">3.1.3.48</ecNumber>
    </recommendedName>
</protein>
<dbReference type="GO" id="GO:0017017">
    <property type="term" value="F:MAP kinase tyrosine/serine/threonine phosphatase activity"/>
    <property type="evidence" value="ECO:0007669"/>
    <property type="project" value="TreeGrafter"/>
</dbReference>
<dbReference type="InterPro" id="IPR029021">
    <property type="entry name" value="Prot-tyrosine_phosphatase-like"/>
</dbReference>
<evidence type="ECO:0000313" key="8">
    <source>
        <dbReference type="Proteomes" id="UP000736335"/>
    </source>
</evidence>
<evidence type="ECO:0000256" key="3">
    <source>
        <dbReference type="ARBA" id="ARBA00022801"/>
    </source>
</evidence>
<reference evidence="7" key="1">
    <citation type="journal article" date="2020" name="Nat. Commun.">
        <title>Large-scale genome sequencing of mycorrhizal fungi provides insights into the early evolution of symbiotic traits.</title>
        <authorList>
            <person name="Miyauchi S."/>
            <person name="Kiss E."/>
            <person name="Kuo A."/>
            <person name="Drula E."/>
            <person name="Kohler A."/>
            <person name="Sanchez-Garcia M."/>
            <person name="Morin E."/>
            <person name="Andreopoulos B."/>
            <person name="Barry K.W."/>
            <person name="Bonito G."/>
            <person name="Buee M."/>
            <person name="Carver A."/>
            <person name="Chen C."/>
            <person name="Cichocki N."/>
            <person name="Clum A."/>
            <person name="Culley D."/>
            <person name="Crous P.W."/>
            <person name="Fauchery L."/>
            <person name="Girlanda M."/>
            <person name="Hayes R.D."/>
            <person name="Keri Z."/>
            <person name="LaButti K."/>
            <person name="Lipzen A."/>
            <person name="Lombard V."/>
            <person name="Magnuson J."/>
            <person name="Maillard F."/>
            <person name="Murat C."/>
            <person name="Nolan M."/>
            <person name="Ohm R.A."/>
            <person name="Pangilinan J."/>
            <person name="Pereira M.F."/>
            <person name="Perotto S."/>
            <person name="Peter M."/>
            <person name="Pfister S."/>
            <person name="Riley R."/>
            <person name="Sitrit Y."/>
            <person name="Stielow J.B."/>
            <person name="Szollosi G."/>
            <person name="Zifcakova L."/>
            <person name="Stursova M."/>
            <person name="Spatafora J.W."/>
            <person name="Tedersoo L."/>
            <person name="Vaario L.M."/>
            <person name="Yamada A."/>
            <person name="Yan M."/>
            <person name="Wang P."/>
            <person name="Xu J."/>
            <person name="Bruns T."/>
            <person name="Baldrian P."/>
            <person name="Vilgalys R."/>
            <person name="Dunand C."/>
            <person name="Henrissat B."/>
            <person name="Grigoriev I.V."/>
            <person name="Hibbett D."/>
            <person name="Nagy L.G."/>
            <person name="Martin F.M."/>
        </authorList>
    </citation>
    <scope>NUCLEOTIDE SEQUENCE</scope>
    <source>
        <strain evidence="7">UH-Tt-Lm1</strain>
    </source>
</reference>
<dbReference type="PROSITE" id="PS50056">
    <property type="entry name" value="TYR_PHOSPHATASE_2"/>
    <property type="match status" value="1"/>
</dbReference>
<name>A0A9P6H3X2_9AGAM</name>
<evidence type="ECO:0000313" key="7">
    <source>
        <dbReference type="EMBL" id="KAF9778658.1"/>
    </source>
</evidence>
<dbReference type="GO" id="GO:0043409">
    <property type="term" value="P:negative regulation of MAPK cascade"/>
    <property type="evidence" value="ECO:0007669"/>
    <property type="project" value="TreeGrafter"/>
</dbReference>
<gene>
    <name evidence="7" type="ORF">BJ322DRAFT_1014399</name>
</gene>
<dbReference type="SMART" id="SM00195">
    <property type="entry name" value="DSPc"/>
    <property type="match status" value="1"/>
</dbReference>
<dbReference type="GO" id="GO:0008330">
    <property type="term" value="F:protein tyrosine/threonine phosphatase activity"/>
    <property type="evidence" value="ECO:0007669"/>
    <property type="project" value="TreeGrafter"/>
</dbReference>
<evidence type="ECO:0000256" key="2">
    <source>
        <dbReference type="ARBA" id="ARBA00013064"/>
    </source>
</evidence>
<dbReference type="Pfam" id="PF00782">
    <property type="entry name" value="DSPc"/>
    <property type="match status" value="1"/>
</dbReference>
<feature type="domain" description="Tyrosine-protein phosphatase" evidence="5">
    <location>
        <begin position="26"/>
        <end position="169"/>
    </location>
</feature>
<dbReference type="InterPro" id="IPR020422">
    <property type="entry name" value="TYR_PHOSPHATASE_DUAL_dom"/>
</dbReference>
<dbReference type="EMBL" id="WIUZ02000022">
    <property type="protein sequence ID" value="KAF9778658.1"/>
    <property type="molecule type" value="Genomic_DNA"/>
</dbReference>
<sequence length="194" mass="22094">MIRFDGVPPEIIQAMCTPMHQILLPPPAQHLGHLWLGSFAAISDNDLLRKHRITHIVQVIDVSWLPPVNDPNMTVTRIDIMDIPSADLKSHLDAACAGIEKSLTSGKNVLVHCQQGISRSASVVIAYLIKKYDMSYEYAYAFVKRYRACVEPNSGFVKCLKEWEIRQRPHITRSQTEYVSFPPTVFPHDHLTYR</sequence>
<feature type="domain" description="Tyrosine specific protein phosphatases" evidence="6">
    <location>
        <begin position="89"/>
        <end position="147"/>
    </location>
</feature>
<dbReference type="Proteomes" id="UP000736335">
    <property type="component" value="Unassembled WGS sequence"/>
</dbReference>
<dbReference type="PROSITE" id="PS00383">
    <property type="entry name" value="TYR_PHOSPHATASE_1"/>
    <property type="match status" value="1"/>
</dbReference>